<feature type="domain" description="TPM" evidence="3">
    <location>
        <begin position="38"/>
        <end position="152"/>
    </location>
</feature>
<evidence type="ECO:0000313" key="4">
    <source>
        <dbReference type="EMBL" id="KKZ12371.1"/>
    </source>
</evidence>
<comment type="caution">
    <text evidence="4">The sequence shown here is derived from an EMBL/GenBank/DDBJ whole genome shotgun (WGS) entry which is preliminary data.</text>
</comment>
<protein>
    <submittedName>
        <fullName evidence="4">Methanol dehydrogenase</fullName>
    </submittedName>
</protein>
<feature type="signal peptide" evidence="2">
    <location>
        <begin position="1"/>
        <end position="19"/>
    </location>
</feature>
<dbReference type="Pfam" id="PF04536">
    <property type="entry name" value="TPM_phosphatase"/>
    <property type="match status" value="1"/>
</dbReference>
<feature type="transmembrane region" description="Helical" evidence="1">
    <location>
        <begin position="171"/>
        <end position="189"/>
    </location>
</feature>
<evidence type="ECO:0000256" key="2">
    <source>
        <dbReference type="SAM" id="SignalP"/>
    </source>
</evidence>
<dbReference type="PATRIC" id="fig|1604020.3.peg.404"/>
<dbReference type="Proteomes" id="UP000035067">
    <property type="component" value="Unassembled WGS sequence"/>
</dbReference>
<proteinExistence type="predicted"/>
<keyword evidence="1" id="KW-0812">Transmembrane</keyword>
<reference evidence="4 5" key="1">
    <citation type="submission" date="2015-01" db="EMBL/GenBank/DDBJ databases">
        <title>Lifestyle Evolution in Cyanobacterial Symbionts of Sponges.</title>
        <authorList>
            <person name="Burgsdorf I."/>
            <person name="Slaby B.M."/>
            <person name="Handley K.M."/>
            <person name="Haber M."/>
            <person name="Blom J."/>
            <person name="Marshall C.W."/>
            <person name="Gilbert J.A."/>
            <person name="Hentschel U."/>
            <person name="Steindler L."/>
        </authorList>
    </citation>
    <scope>NUCLEOTIDE SEQUENCE [LARGE SCALE GENOMIC DNA]</scope>
    <source>
        <strain evidence="4">SP3</strain>
    </source>
</reference>
<dbReference type="EMBL" id="JXQG01000022">
    <property type="protein sequence ID" value="KKZ12371.1"/>
    <property type="molecule type" value="Genomic_DNA"/>
</dbReference>
<evidence type="ECO:0000313" key="5">
    <source>
        <dbReference type="Proteomes" id="UP000035067"/>
    </source>
</evidence>
<dbReference type="PANTHER" id="PTHR35514">
    <property type="entry name" value="THYLAKOID LUMENAL 15.0 KDA PROTEIN 2, CHLOROPLASTIC"/>
    <property type="match status" value="1"/>
</dbReference>
<evidence type="ECO:0000259" key="3">
    <source>
        <dbReference type="Pfam" id="PF04536"/>
    </source>
</evidence>
<gene>
    <name evidence="4" type="ORF">TE42_04835</name>
</gene>
<evidence type="ECO:0000256" key="1">
    <source>
        <dbReference type="SAM" id="Phobius"/>
    </source>
</evidence>
<feature type="transmembrane region" description="Helical" evidence="1">
    <location>
        <begin position="201"/>
        <end position="224"/>
    </location>
</feature>
<feature type="chain" id="PRO_5002545598" evidence="2">
    <location>
        <begin position="20"/>
        <end position="262"/>
    </location>
</feature>
<keyword evidence="1" id="KW-0472">Membrane</keyword>
<sequence length="262" mass="28608">MPRALTLFLALILALSTWAAPAPAANNPELLPEESTPVIDLARVFTSVQRQALVQELDAVEAQDGWKLRVLTQYDNTPGLAVKDFWGVDERSLVLIADPRGGNLLNFSVGDDMFALMPRNYWVELQTRFGNQYYVRDHGEDGAIRDALAAVETCLERGGCRVVPGLPQEQWVLTLVLSIAGGVVAGFAAHPRPGSSSPVAWLWVLLLAPLWGVMFIIFGLGPVLSRTTDWLPVTRNVLGFLGAAIGAYLTHRLREREAPGQG</sequence>
<keyword evidence="2" id="KW-0732">Signal</keyword>
<name>A0A0G2IWE6_9SYNE</name>
<keyword evidence="1" id="KW-1133">Transmembrane helix</keyword>
<accession>A0A0G2IWE6</accession>
<dbReference type="InterPro" id="IPR007621">
    <property type="entry name" value="TPM_dom"/>
</dbReference>
<organism evidence="4 5">
    <name type="scientific">Candidatus Synechococcus spongiarum SP3</name>
    <dbReference type="NCBI Taxonomy" id="1604020"/>
    <lineage>
        <taxon>Bacteria</taxon>
        <taxon>Bacillati</taxon>
        <taxon>Cyanobacteriota</taxon>
        <taxon>Cyanophyceae</taxon>
        <taxon>Synechococcales</taxon>
        <taxon>Synechococcaceae</taxon>
        <taxon>Synechococcus</taxon>
    </lineage>
</organism>
<dbReference type="AlphaFoldDB" id="A0A0G2IWE6"/>
<dbReference type="PANTHER" id="PTHR35514:SF1">
    <property type="entry name" value="THYLAKOID LUMENAL 15.0 KDA PROTEIN 2, CHLOROPLASTIC"/>
    <property type="match status" value="1"/>
</dbReference>